<dbReference type="InterPro" id="IPR013096">
    <property type="entry name" value="Cupin_2"/>
</dbReference>
<accession>A0A239CXD7</accession>
<proteinExistence type="predicted"/>
<reference evidence="2 3" key="1">
    <citation type="submission" date="2017-06" db="EMBL/GenBank/DDBJ databases">
        <authorList>
            <person name="Kim H.J."/>
            <person name="Triplett B.A."/>
        </authorList>
    </citation>
    <scope>NUCLEOTIDE SEQUENCE [LARGE SCALE GENOMIC DNA]</scope>
    <source>
        <strain evidence="2 3">DSM 25597</strain>
    </source>
</reference>
<dbReference type="Pfam" id="PF07883">
    <property type="entry name" value="Cupin_2"/>
    <property type="match status" value="1"/>
</dbReference>
<dbReference type="InterPro" id="IPR011051">
    <property type="entry name" value="RmlC_Cupin_sf"/>
</dbReference>
<evidence type="ECO:0000313" key="2">
    <source>
        <dbReference type="EMBL" id="SNS24770.1"/>
    </source>
</evidence>
<dbReference type="AlphaFoldDB" id="A0A239CXD7"/>
<dbReference type="InterPro" id="IPR047263">
    <property type="entry name" value="HNL-like_cupin"/>
</dbReference>
<dbReference type="SUPFAM" id="SSF51182">
    <property type="entry name" value="RmlC-like cupins"/>
    <property type="match status" value="1"/>
</dbReference>
<dbReference type="RefSeq" id="WP_089373522.1">
    <property type="nucleotide sequence ID" value="NZ_BMEP01000001.1"/>
</dbReference>
<organism evidence="2 3">
    <name type="scientific">Dokdonia pacifica</name>
    <dbReference type="NCBI Taxonomy" id="1627892"/>
    <lineage>
        <taxon>Bacteria</taxon>
        <taxon>Pseudomonadati</taxon>
        <taxon>Bacteroidota</taxon>
        <taxon>Flavobacteriia</taxon>
        <taxon>Flavobacteriales</taxon>
        <taxon>Flavobacteriaceae</taxon>
        <taxon>Dokdonia</taxon>
    </lineage>
</organism>
<evidence type="ECO:0000259" key="1">
    <source>
        <dbReference type="Pfam" id="PF07883"/>
    </source>
</evidence>
<dbReference type="OrthoDB" id="9802489at2"/>
<feature type="domain" description="Cupin type-2" evidence="1">
    <location>
        <begin position="61"/>
        <end position="129"/>
    </location>
</feature>
<gene>
    <name evidence="2" type="ORF">SAMN06265376_10930</name>
</gene>
<keyword evidence="3" id="KW-1185">Reference proteome</keyword>
<dbReference type="Proteomes" id="UP000198379">
    <property type="component" value="Unassembled WGS sequence"/>
</dbReference>
<dbReference type="PANTHER" id="PTHR43698:SF1">
    <property type="entry name" value="BLL4564 PROTEIN"/>
    <property type="match status" value="1"/>
</dbReference>
<dbReference type="InterPro" id="IPR014710">
    <property type="entry name" value="RmlC-like_jellyroll"/>
</dbReference>
<protein>
    <submittedName>
        <fullName evidence="2">Cupin domain protein</fullName>
    </submittedName>
</protein>
<dbReference type="EMBL" id="FZNY01000009">
    <property type="protein sequence ID" value="SNS24770.1"/>
    <property type="molecule type" value="Genomic_DNA"/>
</dbReference>
<name>A0A239CXD7_9FLAO</name>
<sequence length="150" mass="16981">MKKVLIVITLLFCIVSCQKNKTEDVIFTKGTKAPNIHHTGDVWLNRISEADSTFNYNIVVASFEPNAKLDWHVHPDGQQLLIIEGTGYYQERGKPVQILQKGDVVKSLPGVEHWHSSTPNTKCTYLAIYGGAPTKWLEKLTDQEYKDIEP</sequence>
<dbReference type="CDD" id="cd02233">
    <property type="entry name" value="cupin_HNL-like"/>
    <property type="match status" value="1"/>
</dbReference>
<dbReference type="PANTHER" id="PTHR43698">
    <property type="entry name" value="RIBD C-TERMINAL DOMAIN CONTAINING PROTEIN"/>
    <property type="match status" value="1"/>
</dbReference>
<evidence type="ECO:0000313" key="3">
    <source>
        <dbReference type="Proteomes" id="UP000198379"/>
    </source>
</evidence>
<dbReference type="Gene3D" id="2.60.120.10">
    <property type="entry name" value="Jelly Rolls"/>
    <property type="match status" value="1"/>
</dbReference>